<name>A0A0V8CZ81_LACLL</name>
<organism evidence="1 2">
    <name type="scientific">Lactococcus lactis subsp. lactis</name>
    <name type="common">Streptococcus lactis</name>
    <dbReference type="NCBI Taxonomy" id="1360"/>
    <lineage>
        <taxon>Bacteria</taxon>
        <taxon>Bacillati</taxon>
        <taxon>Bacillota</taxon>
        <taxon>Bacilli</taxon>
        <taxon>Lactobacillales</taxon>
        <taxon>Streptococcaceae</taxon>
        <taxon>Lactococcus</taxon>
    </lineage>
</organism>
<dbReference type="RefSeq" id="WP_058210310.1">
    <property type="nucleotide sequence ID" value="NZ_LKLP01000111.1"/>
</dbReference>
<proteinExistence type="predicted"/>
<evidence type="ECO:0000313" key="2">
    <source>
        <dbReference type="Proteomes" id="UP000054230"/>
    </source>
</evidence>
<protein>
    <submittedName>
        <fullName evidence="1">Uncharacterized protein</fullName>
    </submittedName>
</protein>
<dbReference type="EMBL" id="LKLP01000111">
    <property type="protein sequence ID" value="KSU06177.1"/>
    <property type="molecule type" value="Genomic_DNA"/>
</dbReference>
<accession>A0A0V8CZ81</accession>
<reference evidence="2" key="1">
    <citation type="submission" date="2015-10" db="EMBL/GenBank/DDBJ databases">
        <title>Draft Genome Sequences of 11 Lactococcus lactis subspecies cremoris strains.</title>
        <authorList>
            <person name="Wels M."/>
            <person name="Backus L."/>
            <person name="Boekhorst J."/>
            <person name="Dijkstra A."/>
            <person name="Beerthuizen M."/>
            <person name="Kelly W."/>
            <person name="Siezen R."/>
            <person name="Bachmann H."/>
            <person name="Van Hijum S."/>
        </authorList>
    </citation>
    <scope>NUCLEOTIDE SEQUENCE [LARGE SCALE GENOMIC DNA]</scope>
    <source>
        <strain evidence="2">LMG8520</strain>
    </source>
</reference>
<dbReference type="PATRIC" id="fig|1360.106.peg.2475"/>
<dbReference type="Proteomes" id="UP000054230">
    <property type="component" value="Unassembled WGS sequence"/>
</dbReference>
<evidence type="ECO:0000313" key="1">
    <source>
        <dbReference type="EMBL" id="KSU06177.1"/>
    </source>
</evidence>
<gene>
    <name evidence="1" type="ORF">LMG8520_2171</name>
</gene>
<comment type="caution">
    <text evidence="1">The sequence shown here is derived from an EMBL/GenBank/DDBJ whole genome shotgun (WGS) entry which is preliminary data.</text>
</comment>
<sequence>MEEKIFTPSQCQKIVDTILIGYNHYLNERIEKHNTMEVSNGYAWTKANHIDDAFAKAYQKGELDFVTKFDLGKAGESWGYLEFHGQSELGKSLVIIKNMTRLHQTFEESSKRKPSQYLLDYAQISKRFVKEHIGDSEDFAEQVVLDVFPPQDDEKISVTELEKMFDEFFVIVYEADSQGHLGSVQVVVLNPENQRIVPVQNLSMYLSSSDIVPVEAPEIFDLREVVPNIEGDYGFVTKSVPKEKE</sequence>
<dbReference type="AlphaFoldDB" id="A0A0V8CZ81"/>